<accession>A0A1G7M002</accession>
<dbReference type="STRING" id="659014.SAMN04487996_111113"/>
<dbReference type="AlphaFoldDB" id="A0A1G7M002"/>
<protein>
    <submittedName>
        <fullName evidence="4">Alcohol dehydrogenase (NADP+)/uncharacterized zinc-type alcohol dehydrogenase-like protein</fullName>
    </submittedName>
</protein>
<reference evidence="5" key="1">
    <citation type="submission" date="2016-10" db="EMBL/GenBank/DDBJ databases">
        <authorList>
            <person name="Varghese N."/>
            <person name="Submissions S."/>
        </authorList>
    </citation>
    <scope>NUCLEOTIDE SEQUENCE [LARGE SCALE GENOMIC DNA]</scope>
    <source>
        <strain evidence="5">DSM 25329</strain>
    </source>
</reference>
<gene>
    <name evidence="4" type="ORF">SAMN04487996_111113</name>
</gene>
<evidence type="ECO:0000313" key="5">
    <source>
        <dbReference type="Proteomes" id="UP000198748"/>
    </source>
</evidence>
<evidence type="ECO:0000313" key="4">
    <source>
        <dbReference type="EMBL" id="SDF54480.1"/>
    </source>
</evidence>
<evidence type="ECO:0000256" key="3">
    <source>
        <dbReference type="ARBA" id="ARBA00023002"/>
    </source>
</evidence>
<dbReference type="GO" id="GO:0016616">
    <property type="term" value="F:oxidoreductase activity, acting on the CH-OH group of donors, NAD or NADP as acceptor"/>
    <property type="evidence" value="ECO:0007669"/>
    <property type="project" value="InterPro"/>
</dbReference>
<evidence type="ECO:0000256" key="2">
    <source>
        <dbReference type="ARBA" id="ARBA00022833"/>
    </source>
</evidence>
<dbReference type="InterPro" id="IPR047109">
    <property type="entry name" value="CAD-like"/>
</dbReference>
<keyword evidence="2" id="KW-0862">Zinc</keyword>
<dbReference type="EMBL" id="FNAN01000011">
    <property type="protein sequence ID" value="SDF54480.1"/>
    <property type="molecule type" value="Genomic_DNA"/>
</dbReference>
<keyword evidence="1" id="KW-0479">Metal-binding</keyword>
<keyword evidence="3" id="KW-0560">Oxidoreductase</keyword>
<dbReference type="Gene3D" id="3.90.180.10">
    <property type="entry name" value="Medium-chain alcohol dehydrogenases, catalytic domain"/>
    <property type="match status" value="1"/>
</dbReference>
<dbReference type="PANTHER" id="PTHR42683">
    <property type="entry name" value="ALDEHYDE REDUCTASE"/>
    <property type="match status" value="1"/>
</dbReference>
<dbReference type="GO" id="GO:0046872">
    <property type="term" value="F:metal ion binding"/>
    <property type="evidence" value="ECO:0007669"/>
    <property type="project" value="UniProtKB-KW"/>
</dbReference>
<dbReference type="Proteomes" id="UP000198748">
    <property type="component" value="Unassembled WGS sequence"/>
</dbReference>
<organism evidence="4 5">
    <name type="scientific">Dyadobacter soli</name>
    <dbReference type="NCBI Taxonomy" id="659014"/>
    <lineage>
        <taxon>Bacteria</taxon>
        <taxon>Pseudomonadati</taxon>
        <taxon>Bacteroidota</taxon>
        <taxon>Cytophagia</taxon>
        <taxon>Cytophagales</taxon>
        <taxon>Spirosomataceae</taxon>
        <taxon>Dyadobacter</taxon>
    </lineage>
</organism>
<proteinExistence type="predicted"/>
<sequence>MLGKVDSALLSEYVLQNFGDMSHLKLQKLLYYTQAYHLANTRVNFNASLIGGIPETQEVVTYCPDHKVLPQIQVIKAAEVNDAWAKVLDKKARYRFVIDTATI</sequence>
<keyword evidence="5" id="KW-1185">Reference proteome</keyword>
<evidence type="ECO:0000256" key="1">
    <source>
        <dbReference type="ARBA" id="ARBA00022723"/>
    </source>
</evidence>
<dbReference type="Gene3D" id="3.40.50.720">
    <property type="entry name" value="NAD(P)-binding Rossmann-like Domain"/>
    <property type="match status" value="1"/>
</dbReference>
<name>A0A1G7M002_9BACT</name>